<organism evidence="10 11">
    <name type="scientific">Halobacterium jilantaiense</name>
    <dbReference type="NCBI Taxonomy" id="355548"/>
    <lineage>
        <taxon>Archaea</taxon>
        <taxon>Methanobacteriati</taxon>
        <taxon>Methanobacteriota</taxon>
        <taxon>Stenosarchaea group</taxon>
        <taxon>Halobacteria</taxon>
        <taxon>Halobacteriales</taxon>
        <taxon>Halobacteriaceae</taxon>
        <taxon>Halobacterium</taxon>
    </lineage>
</organism>
<evidence type="ECO:0000256" key="1">
    <source>
        <dbReference type="ARBA" id="ARBA00004651"/>
    </source>
</evidence>
<dbReference type="RefSeq" id="WP_089667244.1">
    <property type="nucleotide sequence ID" value="NZ_FOJA01000001.1"/>
</dbReference>
<dbReference type="Pfam" id="PF00924">
    <property type="entry name" value="MS_channel_2nd"/>
    <property type="match status" value="1"/>
</dbReference>
<evidence type="ECO:0000256" key="4">
    <source>
        <dbReference type="ARBA" id="ARBA00022692"/>
    </source>
</evidence>
<feature type="transmembrane region" description="Helical" evidence="7">
    <location>
        <begin position="76"/>
        <end position="98"/>
    </location>
</feature>
<reference evidence="10 11" key="1">
    <citation type="submission" date="2016-10" db="EMBL/GenBank/DDBJ databases">
        <authorList>
            <person name="de Groot N.N."/>
        </authorList>
    </citation>
    <scope>NUCLEOTIDE SEQUENCE [LARGE SCALE GENOMIC DNA]</scope>
    <source>
        <strain evidence="10 11">CGMCC 1.5337</strain>
    </source>
</reference>
<dbReference type="InterPro" id="IPR010920">
    <property type="entry name" value="LSM_dom_sf"/>
</dbReference>
<keyword evidence="6 7" id="KW-0472">Membrane</keyword>
<dbReference type="AlphaFoldDB" id="A0A1I0MLG2"/>
<sequence>MTAIRAPGLSSTVTPSDPGPEEVLDLVPVVVDLSWFLAGLVVVVAVGWLVVEPLVGRAVRRRNRENPTVQEAIERYVRVVFVALGAVVGVSVAGYGQFLSDSALVVAAGTLAVGVAAQTVLGSLVSGLVLVFDREFSVGNYIEWGDHEGTVQSIQLRATRVETPNGDLVTVPNTVLTSEAIVRPYGRERHRLTTRVAVDYEEDLADVLEYVTDAAEGVEDVVEDPAPRAYVGEIGEGVVFVDVHYWLERPRPADVLAARSVYTAAVKARLASEDVTVSPPSEHELGGRLTVDRCE</sequence>
<keyword evidence="4 7" id="KW-0812">Transmembrane</keyword>
<dbReference type="InterPro" id="IPR011066">
    <property type="entry name" value="MscS_channel_C_sf"/>
</dbReference>
<dbReference type="InterPro" id="IPR045275">
    <property type="entry name" value="MscS_archaea/bacteria_type"/>
</dbReference>
<accession>A0A1I0MLG2</accession>
<evidence type="ECO:0000256" key="2">
    <source>
        <dbReference type="ARBA" id="ARBA00008017"/>
    </source>
</evidence>
<keyword evidence="3" id="KW-1003">Cell membrane</keyword>
<evidence type="ECO:0000259" key="8">
    <source>
        <dbReference type="Pfam" id="PF00924"/>
    </source>
</evidence>
<feature type="transmembrane region" description="Helical" evidence="7">
    <location>
        <begin position="104"/>
        <end position="132"/>
    </location>
</feature>
<protein>
    <submittedName>
        <fullName evidence="10">Mechanosensitive ion channel</fullName>
    </submittedName>
</protein>
<feature type="domain" description="Mechanosensitive ion channel MscS" evidence="8">
    <location>
        <begin position="120"/>
        <end position="181"/>
    </location>
</feature>
<proteinExistence type="inferred from homology"/>
<evidence type="ECO:0000256" key="7">
    <source>
        <dbReference type="SAM" id="Phobius"/>
    </source>
</evidence>
<comment type="similarity">
    <text evidence="2">Belongs to the MscS (TC 1.A.23) family.</text>
</comment>
<dbReference type="OrthoDB" id="253418at2157"/>
<evidence type="ECO:0000259" key="9">
    <source>
        <dbReference type="Pfam" id="PF21082"/>
    </source>
</evidence>
<feature type="domain" description="Mechanosensitive ion channel MscS C-terminal" evidence="9">
    <location>
        <begin position="193"/>
        <end position="275"/>
    </location>
</feature>
<dbReference type="InterPro" id="IPR023408">
    <property type="entry name" value="MscS_beta-dom_sf"/>
</dbReference>
<dbReference type="PANTHER" id="PTHR30221:SF1">
    <property type="entry name" value="SMALL-CONDUCTANCE MECHANOSENSITIVE CHANNEL"/>
    <property type="match status" value="1"/>
</dbReference>
<keyword evidence="5 7" id="KW-1133">Transmembrane helix</keyword>
<dbReference type="SUPFAM" id="SSF50182">
    <property type="entry name" value="Sm-like ribonucleoproteins"/>
    <property type="match status" value="1"/>
</dbReference>
<dbReference type="Gene3D" id="1.10.287.1260">
    <property type="match status" value="1"/>
</dbReference>
<name>A0A1I0MLG2_9EURY</name>
<dbReference type="EMBL" id="FOJA01000001">
    <property type="protein sequence ID" value="SEV88920.1"/>
    <property type="molecule type" value="Genomic_DNA"/>
</dbReference>
<evidence type="ECO:0000256" key="6">
    <source>
        <dbReference type="ARBA" id="ARBA00023136"/>
    </source>
</evidence>
<dbReference type="GO" id="GO:0008381">
    <property type="term" value="F:mechanosensitive monoatomic ion channel activity"/>
    <property type="evidence" value="ECO:0007669"/>
    <property type="project" value="InterPro"/>
</dbReference>
<dbReference type="Proteomes" id="UP000198518">
    <property type="component" value="Unassembled WGS sequence"/>
</dbReference>
<feature type="transmembrane region" description="Helical" evidence="7">
    <location>
        <begin position="33"/>
        <end position="55"/>
    </location>
</feature>
<comment type="subcellular location">
    <subcellularLocation>
        <location evidence="1">Cell membrane</location>
        <topology evidence="1">Multi-pass membrane protein</topology>
    </subcellularLocation>
</comment>
<dbReference type="STRING" id="355548.SAMN04487945_0155"/>
<dbReference type="InterPro" id="IPR006685">
    <property type="entry name" value="MscS_channel_2nd"/>
</dbReference>
<evidence type="ECO:0000256" key="5">
    <source>
        <dbReference type="ARBA" id="ARBA00022989"/>
    </source>
</evidence>
<dbReference type="GO" id="GO:0005886">
    <property type="term" value="C:plasma membrane"/>
    <property type="evidence" value="ECO:0007669"/>
    <property type="project" value="UniProtKB-SubCell"/>
</dbReference>
<gene>
    <name evidence="10" type="ORF">SAMN04487945_0155</name>
</gene>
<dbReference type="InterPro" id="IPR049278">
    <property type="entry name" value="MS_channel_C"/>
</dbReference>
<dbReference type="SUPFAM" id="SSF82689">
    <property type="entry name" value="Mechanosensitive channel protein MscS (YggB), C-terminal domain"/>
    <property type="match status" value="1"/>
</dbReference>
<evidence type="ECO:0000256" key="3">
    <source>
        <dbReference type="ARBA" id="ARBA00022475"/>
    </source>
</evidence>
<dbReference type="PANTHER" id="PTHR30221">
    <property type="entry name" value="SMALL-CONDUCTANCE MECHANOSENSITIVE CHANNEL"/>
    <property type="match status" value="1"/>
</dbReference>
<dbReference type="Gene3D" id="3.30.70.100">
    <property type="match status" value="1"/>
</dbReference>
<evidence type="ECO:0000313" key="11">
    <source>
        <dbReference type="Proteomes" id="UP000198518"/>
    </source>
</evidence>
<dbReference type="Gene3D" id="2.30.30.60">
    <property type="match status" value="1"/>
</dbReference>
<dbReference type="Pfam" id="PF21082">
    <property type="entry name" value="MS_channel_3rd"/>
    <property type="match status" value="1"/>
</dbReference>
<keyword evidence="11" id="KW-1185">Reference proteome</keyword>
<evidence type="ECO:0000313" key="10">
    <source>
        <dbReference type="EMBL" id="SEV88920.1"/>
    </source>
</evidence>